<reference evidence="2" key="1">
    <citation type="journal article" date="2023" name="Mol. Biol. Evol.">
        <title>Third-Generation Sequencing Reveals the Adaptive Role of the Epigenome in Three Deep-Sea Polychaetes.</title>
        <authorList>
            <person name="Perez M."/>
            <person name="Aroh O."/>
            <person name="Sun Y."/>
            <person name="Lan Y."/>
            <person name="Juniper S.K."/>
            <person name="Young C.R."/>
            <person name="Angers B."/>
            <person name="Qian P.Y."/>
        </authorList>
    </citation>
    <scope>NUCLEOTIDE SEQUENCE</scope>
    <source>
        <strain evidence="2">P08H-3</strain>
    </source>
</reference>
<dbReference type="Proteomes" id="UP001208570">
    <property type="component" value="Unassembled WGS sequence"/>
</dbReference>
<feature type="domain" description="Macro" evidence="1">
    <location>
        <begin position="245"/>
        <end position="451"/>
    </location>
</feature>
<protein>
    <recommendedName>
        <fullName evidence="1">Macro domain-containing protein</fullName>
    </recommendedName>
</protein>
<evidence type="ECO:0000313" key="2">
    <source>
        <dbReference type="EMBL" id="KAK2154707.1"/>
    </source>
</evidence>
<dbReference type="AlphaFoldDB" id="A0AAD9JKL3"/>
<keyword evidence="3" id="KW-1185">Reference proteome</keyword>
<evidence type="ECO:0000313" key="3">
    <source>
        <dbReference type="Proteomes" id="UP001208570"/>
    </source>
</evidence>
<name>A0AAD9JKL3_9ANNE</name>
<organism evidence="2 3">
    <name type="scientific">Paralvinella palmiformis</name>
    <dbReference type="NCBI Taxonomy" id="53620"/>
    <lineage>
        <taxon>Eukaryota</taxon>
        <taxon>Metazoa</taxon>
        <taxon>Spiralia</taxon>
        <taxon>Lophotrochozoa</taxon>
        <taxon>Annelida</taxon>
        <taxon>Polychaeta</taxon>
        <taxon>Sedentaria</taxon>
        <taxon>Canalipalpata</taxon>
        <taxon>Terebellida</taxon>
        <taxon>Terebelliformia</taxon>
        <taxon>Alvinellidae</taxon>
        <taxon>Paralvinella</taxon>
    </lineage>
</organism>
<sequence>MDSIDPEVVLREHLKQGRKEDGNRKSAFTKRRDVKSILPPIPPRFPIVTDEHDAQFRGNVLPLPKAKLVRTLRDQVEHVYNGAKRNGELRGLYRSREALRVWKHAYTYLLDFMSEQILDAIGDGILTCRASKTQEGFYRTDLYNDIQTKADVGMDQFNSVYGSVIDDLQLFSLDANTADRHMELVDQLPNRFPCLVVTDDGNAKVLCLSDHAESVDQWLLDKMQEEVTSGAVRTAERLNGDGKSSTRDCFFIGGKCCVSIQTGDITKLCVDVVVNPSNKRLNRTDGLSGAITAAAGPLPAVACYNYVKKHGLVAPTKAITTAAGNLPCKYLLHVVLPPSPGELVSKKTADKHHRKIAKMFTKMLRKLDKKKITSAAVPLMVDDTEIDKDGTYFIIPEIGGVSPNKTLSILTLVLAKYKIRNHTHRHYLNLYLVDSKEQNSQKMLHFMENQMSKSEQSKKYRTIQRLEMSTETLKKINPYM</sequence>
<comment type="caution">
    <text evidence="2">The sequence shown here is derived from an EMBL/GenBank/DDBJ whole genome shotgun (WGS) entry which is preliminary data.</text>
</comment>
<dbReference type="Gene3D" id="3.40.220.10">
    <property type="entry name" value="Leucine Aminopeptidase, subunit E, domain 1"/>
    <property type="match status" value="1"/>
</dbReference>
<dbReference type="SUPFAM" id="SSF52949">
    <property type="entry name" value="Macro domain-like"/>
    <property type="match status" value="1"/>
</dbReference>
<dbReference type="InterPro" id="IPR002589">
    <property type="entry name" value="Macro_dom"/>
</dbReference>
<dbReference type="SMART" id="SM00506">
    <property type="entry name" value="A1pp"/>
    <property type="match status" value="1"/>
</dbReference>
<dbReference type="EMBL" id="JAODUP010000260">
    <property type="protein sequence ID" value="KAK2154707.1"/>
    <property type="molecule type" value="Genomic_DNA"/>
</dbReference>
<dbReference type="InterPro" id="IPR043472">
    <property type="entry name" value="Macro_dom-like"/>
</dbReference>
<dbReference type="Pfam" id="PF01661">
    <property type="entry name" value="Macro"/>
    <property type="match status" value="1"/>
</dbReference>
<dbReference type="PANTHER" id="PTHR11106">
    <property type="entry name" value="GANGLIOSIDE INDUCED DIFFERENTIATION ASSOCIATED PROTEIN 2-RELATED"/>
    <property type="match status" value="1"/>
</dbReference>
<proteinExistence type="predicted"/>
<gene>
    <name evidence="2" type="ORF">LSH36_260g05091</name>
</gene>
<dbReference type="PANTHER" id="PTHR11106:SF111">
    <property type="entry name" value="MACRO DOMAIN-CONTAINING PROTEIN"/>
    <property type="match status" value="1"/>
</dbReference>
<dbReference type="PROSITE" id="PS51154">
    <property type="entry name" value="MACRO"/>
    <property type="match status" value="1"/>
</dbReference>
<evidence type="ECO:0000259" key="1">
    <source>
        <dbReference type="PROSITE" id="PS51154"/>
    </source>
</evidence>
<accession>A0AAD9JKL3</accession>